<accession>A0A7X3LX53</accession>
<dbReference type="InterPro" id="IPR050712">
    <property type="entry name" value="NAD(P)H-dep_reductase"/>
</dbReference>
<dbReference type="Pfam" id="PF03358">
    <property type="entry name" value="FMN_red"/>
    <property type="match status" value="1"/>
</dbReference>
<evidence type="ECO:0000259" key="1">
    <source>
        <dbReference type="Pfam" id="PF03358"/>
    </source>
</evidence>
<comment type="caution">
    <text evidence="2">The sequence shown here is derived from an EMBL/GenBank/DDBJ whole genome shotgun (WGS) entry which is preliminary data.</text>
</comment>
<dbReference type="PANTHER" id="PTHR30543">
    <property type="entry name" value="CHROMATE REDUCTASE"/>
    <property type="match status" value="1"/>
</dbReference>
<dbReference type="PANTHER" id="PTHR30543:SF21">
    <property type="entry name" value="NAD(P)H-DEPENDENT FMN REDUCTASE LOT6"/>
    <property type="match status" value="1"/>
</dbReference>
<dbReference type="SUPFAM" id="SSF52218">
    <property type="entry name" value="Flavoproteins"/>
    <property type="match status" value="1"/>
</dbReference>
<evidence type="ECO:0000313" key="2">
    <source>
        <dbReference type="EMBL" id="MXN66799.1"/>
    </source>
</evidence>
<dbReference type="GO" id="GO:0005829">
    <property type="term" value="C:cytosol"/>
    <property type="evidence" value="ECO:0007669"/>
    <property type="project" value="TreeGrafter"/>
</dbReference>
<evidence type="ECO:0000313" key="3">
    <source>
        <dbReference type="Proteomes" id="UP000433101"/>
    </source>
</evidence>
<dbReference type="InterPro" id="IPR029039">
    <property type="entry name" value="Flavoprotein-like_sf"/>
</dbReference>
<dbReference type="EMBL" id="WUMV01000008">
    <property type="protein sequence ID" value="MXN66799.1"/>
    <property type="molecule type" value="Genomic_DNA"/>
</dbReference>
<dbReference type="AlphaFoldDB" id="A0A7X3LX53"/>
<dbReference type="Gene3D" id="3.40.50.360">
    <property type="match status" value="1"/>
</dbReference>
<dbReference type="RefSeq" id="WP_160777036.1">
    <property type="nucleotide sequence ID" value="NZ_WUMV01000008.1"/>
</dbReference>
<dbReference type="Proteomes" id="UP000433101">
    <property type="component" value="Unassembled WGS sequence"/>
</dbReference>
<proteinExistence type="predicted"/>
<reference evidence="2 3" key="1">
    <citation type="submission" date="2019-12" db="EMBL/GenBank/DDBJ databases">
        <authorList>
            <person name="Li M."/>
        </authorList>
    </citation>
    <scope>NUCLEOTIDE SEQUENCE [LARGE SCALE GENOMIC DNA]</scope>
    <source>
        <strain evidence="2 3">GBMRC 2046</strain>
    </source>
</reference>
<protein>
    <submittedName>
        <fullName evidence="2">NADPH-dependent FMN reductase</fullName>
    </submittedName>
</protein>
<dbReference type="InterPro" id="IPR005025">
    <property type="entry name" value="FMN_Rdtase-like_dom"/>
</dbReference>
<keyword evidence="3" id="KW-1185">Reference proteome</keyword>
<dbReference type="GO" id="GO:0010181">
    <property type="term" value="F:FMN binding"/>
    <property type="evidence" value="ECO:0007669"/>
    <property type="project" value="TreeGrafter"/>
</dbReference>
<gene>
    <name evidence="2" type="ORF">GR183_17940</name>
</gene>
<sequence>MQAPKILVFAGSIRSGSYNARLAGHMAKQLALADAEVTQISLADYPMPIYDGDLEKEEGVPENAKRLKKLMTKQHGVFIASPEYNSSITPLLKNTIDWISRLSDEGEPPSAAFRNRVFAVGGASPGRFGGMRSLITLRTILEIGVGALVIPDMVSVSDAKNAFDERGDLNEGPAKRAAAAVAARLIEEARLRAT</sequence>
<dbReference type="GO" id="GO:0016491">
    <property type="term" value="F:oxidoreductase activity"/>
    <property type="evidence" value="ECO:0007669"/>
    <property type="project" value="InterPro"/>
</dbReference>
<name>A0A7X3LX53_9HYPH</name>
<feature type="domain" description="NADPH-dependent FMN reductase-like" evidence="1">
    <location>
        <begin position="4"/>
        <end position="159"/>
    </location>
</feature>
<organism evidence="2 3">
    <name type="scientific">Stappia sediminis</name>
    <dbReference type="NCBI Taxonomy" id="2692190"/>
    <lineage>
        <taxon>Bacteria</taxon>
        <taxon>Pseudomonadati</taxon>
        <taxon>Pseudomonadota</taxon>
        <taxon>Alphaproteobacteria</taxon>
        <taxon>Hyphomicrobiales</taxon>
        <taxon>Stappiaceae</taxon>
        <taxon>Stappia</taxon>
    </lineage>
</organism>